<reference evidence="2" key="1">
    <citation type="journal article" date="2019" name="Int. J. Syst. Evol. Microbiol.">
        <title>The Global Catalogue of Microorganisms (GCM) 10K type strain sequencing project: providing services to taxonomists for standard genome sequencing and annotation.</title>
        <authorList>
            <consortium name="The Broad Institute Genomics Platform"/>
            <consortium name="The Broad Institute Genome Sequencing Center for Infectious Disease"/>
            <person name="Wu L."/>
            <person name="Ma J."/>
        </authorList>
    </citation>
    <scope>NUCLEOTIDE SEQUENCE [LARGE SCALE GENOMIC DNA]</scope>
    <source>
        <strain evidence="2">CCUG 62981</strain>
    </source>
</reference>
<dbReference type="Proteomes" id="UP001596024">
    <property type="component" value="Unassembled WGS sequence"/>
</dbReference>
<dbReference type="RefSeq" id="WP_371392452.1">
    <property type="nucleotide sequence ID" value="NZ_CP163421.1"/>
</dbReference>
<proteinExistence type="predicted"/>
<organism evidence="1 2">
    <name type="scientific">Glycocaulis abyssi</name>
    <dbReference type="NCBI Taxonomy" id="1433403"/>
    <lineage>
        <taxon>Bacteria</taxon>
        <taxon>Pseudomonadati</taxon>
        <taxon>Pseudomonadota</taxon>
        <taxon>Alphaproteobacteria</taxon>
        <taxon>Maricaulales</taxon>
        <taxon>Maricaulaceae</taxon>
        <taxon>Glycocaulis</taxon>
    </lineage>
</organism>
<comment type="caution">
    <text evidence="1">The sequence shown here is derived from an EMBL/GenBank/DDBJ whole genome shotgun (WGS) entry which is preliminary data.</text>
</comment>
<evidence type="ECO:0008006" key="3">
    <source>
        <dbReference type="Google" id="ProtNLM"/>
    </source>
</evidence>
<evidence type="ECO:0000313" key="2">
    <source>
        <dbReference type="Proteomes" id="UP001596024"/>
    </source>
</evidence>
<keyword evidence="2" id="KW-1185">Reference proteome</keyword>
<gene>
    <name evidence="1" type="ORF">ACFPB0_07830</name>
</gene>
<name>A0ABV9NBA8_9PROT</name>
<sequence length="157" mass="17826">MTTDWYQAPQRGWRDYGQGERRMHKFGVKTPVIALVTLLFLFTGCSEDDDFIHLSVESQRSLIEGSSLNERTMYVFIGCLARNQSGYEFSDERGPLFSVILNEELAAFNSCVDRIIVESCDVYLTALYSPGGVVDSVWRVEPRNGEYHLCEGPLPSR</sequence>
<accession>A0ABV9NBA8</accession>
<protein>
    <recommendedName>
        <fullName evidence="3">Integron gene cassette protein</fullName>
    </recommendedName>
</protein>
<evidence type="ECO:0000313" key="1">
    <source>
        <dbReference type="EMBL" id="MFC4725196.1"/>
    </source>
</evidence>
<dbReference type="EMBL" id="JBHSGQ010000003">
    <property type="protein sequence ID" value="MFC4725196.1"/>
    <property type="molecule type" value="Genomic_DNA"/>
</dbReference>